<dbReference type="RefSeq" id="WP_163747700.1">
    <property type="nucleotide sequence ID" value="NZ_AP022596.1"/>
</dbReference>
<organism evidence="1 2">
    <name type="scientific">Mycolicibacterium helvum</name>
    <dbReference type="NCBI Taxonomy" id="1534349"/>
    <lineage>
        <taxon>Bacteria</taxon>
        <taxon>Bacillati</taxon>
        <taxon>Actinomycetota</taxon>
        <taxon>Actinomycetes</taxon>
        <taxon>Mycobacteriales</taxon>
        <taxon>Mycobacteriaceae</taxon>
        <taxon>Mycolicibacterium</taxon>
    </lineage>
</organism>
<reference evidence="1 2" key="1">
    <citation type="journal article" date="2019" name="Emerg. Microbes Infect.">
        <title>Comprehensive subspecies identification of 175 nontuberculous mycobacteria species based on 7547 genomic profiles.</title>
        <authorList>
            <person name="Matsumoto Y."/>
            <person name="Kinjo T."/>
            <person name="Motooka D."/>
            <person name="Nabeya D."/>
            <person name="Jung N."/>
            <person name="Uechi K."/>
            <person name="Horii T."/>
            <person name="Iida T."/>
            <person name="Fujita J."/>
            <person name="Nakamura S."/>
        </authorList>
    </citation>
    <scope>NUCLEOTIDE SEQUENCE [LARGE SCALE GENOMIC DNA]</scope>
    <source>
        <strain evidence="1 2">JCM 30396</strain>
    </source>
</reference>
<dbReference type="SUPFAM" id="SSF140453">
    <property type="entry name" value="EsxAB dimer-like"/>
    <property type="match status" value="1"/>
</dbReference>
<name>A0A7I7T566_9MYCO</name>
<dbReference type="KEGG" id="mhev:MHEL_23830"/>
<dbReference type="InterPro" id="IPR010310">
    <property type="entry name" value="T7SS_ESAT-6-like"/>
</dbReference>
<evidence type="ECO:0000313" key="2">
    <source>
        <dbReference type="Proteomes" id="UP000467148"/>
    </source>
</evidence>
<keyword evidence="2" id="KW-1185">Reference proteome</keyword>
<dbReference type="InterPro" id="IPR036689">
    <property type="entry name" value="ESAT-6-like_sf"/>
</dbReference>
<gene>
    <name evidence="1" type="primary">esxC</name>
    <name evidence="1" type="ORF">MHEL_23830</name>
</gene>
<evidence type="ECO:0000313" key="1">
    <source>
        <dbReference type="EMBL" id="BBY64140.1"/>
    </source>
</evidence>
<dbReference type="Pfam" id="PF06013">
    <property type="entry name" value="WXG100"/>
    <property type="match status" value="1"/>
</dbReference>
<accession>A0A7I7T566</accession>
<sequence length="95" mass="10279">MSDNITYNHGGVADFASDVGSRSAQLMEIHDDILQRTNAIADFFQGAAAGSFHEAQMQMLQGLQGLIETMNQHGSTISSVNDSAHQTDMMMGNLF</sequence>
<dbReference type="Proteomes" id="UP000467148">
    <property type="component" value="Chromosome"/>
</dbReference>
<protein>
    <submittedName>
        <fullName evidence="1">ESAT-6-like protein EsxC</fullName>
    </submittedName>
</protein>
<dbReference type="EMBL" id="AP022596">
    <property type="protein sequence ID" value="BBY64140.1"/>
    <property type="molecule type" value="Genomic_DNA"/>
</dbReference>
<dbReference type="Gene3D" id="1.10.287.1060">
    <property type="entry name" value="ESAT-6-like"/>
    <property type="match status" value="1"/>
</dbReference>
<dbReference type="AlphaFoldDB" id="A0A7I7T566"/>
<proteinExistence type="predicted"/>